<dbReference type="SUPFAM" id="SSF52540">
    <property type="entry name" value="P-loop containing nucleoside triphosphate hydrolases"/>
    <property type="match status" value="1"/>
</dbReference>
<evidence type="ECO:0008006" key="3">
    <source>
        <dbReference type="Google" id="ProtNLM"/>
    </source>
</evidence>
<keyword evidence="2" id="KW-1185">Reference proteome</keyword>
<dbReference type="Gene3D" id="3.40.50.300">
    <property type="entry name" value="P-loop containing nucleotide triphosphate hydrolases"/>
    <property type="match status" value="1"/>
</dbReference>
<name>A0A2P4Z3X5_9CRYT</name>
<evidence type="ECO:0000313" key="2">
    <source>
        <dbReference type="Proteomes" id="UP000236928"/>
    </source>
</evidence>
<evidence type="ECO:0000313" key="1">
    <source>
        <dbReference type="EMBL" id="POM84710.1"/>
    </source>
</evidence>
<dbReference type="OrthoDB" id="299781at2759"/>
<organism evidence="1 2">
    <name type="scientific">Cryptosporidium meleagridis</name>
    <dbReference type="NCBI Taxonomy" id="93969"/>
    <lineage>
        <taxon>Eukaryota</taxon>
        <taxon>Sar</taxon>
        <taxon>Alveolata</taxon>
        <taxon>Apicomplexa</taxon>
        <taxon>Conoidasida</taxon>
        <taxon>Coccidia</taxon>
        <taxon>Eucoccidiorida</taxon>
        <taxon>Eimeriorina</taxon>
        <taxon>Cryptosporidiidae</taxon>
        <taxon>Cryptosporidium</taxon>
    </lineage>
</organism>
<protein>
    <recommendedName>
        <fullName evidence="3">Ras family protein</fullName>
    </recommendedName>
</protein>
<sequence length="277" mass="32057">MLKPEYQSFPLVRITLIGPPKSGKSSIANSFVNNNFVGYSTSNLPEVYYRTVRLPPEDSEIGDPISLCLEIEDLPGIESNYINDQFVNRYFNMTRRELFIPPGTKDIIPFKIWRPPKVPLAAGQKYLPLTQGRMGFIFVCDINDIDSIKAIELLYQKFQSISELSISSIKPVVFLCANKVDKDTETKNFDLNLFRIEDFASRMFIRLWKTSALTGKNIRHVSNKIHNLFSIFRKMFRDMLYLINSNSALWQIDLRYVSESSETEEETQDFFSQCLNI</sequence>
<reference evidence="1 2" key="1">
    <citation type="submission" date="2014-04" db="EMBL/GenBank/DDBJ databases">
        <title>Comparative Genomics of Cryptosporidium Species.</title>
        <authorList>
            <person name="Silva J.C."/>
            <person name="Su Q."/>
            <person name="Chalmers R."/>
            <person name="Chibucos M.C."/>
            <person name="Elwin K."/>
            <person name="Godinez A."/>
            <person name="Guo F."/>
            <person name="Huynh K."/>
            <person name="Orvis J."/>
            <person name="Ott S."/>
            <person name="Sadzewicz L."/>
            <person name="Sengamalay N."/>
            <person name="Shetty A."/>
            <person name="Sun M."/>
            <person name="Tallon L."/>
            <person name="Xiao L."/>
            <person name="Zhang H."/>
            <person name="Fraser C.M."/>
            <person name="Zhu G."/>
            <person name="Kissinger J."/>
            <person name="Widmer G."/>
        </authorList>
    </citation>
    <scope>NUCLEOTIDE SEQUENCE [LARGE SCALE GENOMIC DNA]</scope>
    <source>
        <strain evidence="1 2">UKMEL1</strain>
    </source>
</reference>
<proteinExistence type="predicted"/>
<dbReference type="EMBL" id="JIBK01000047">
    <property type="protein sequence ID" value="POM84710.1"/>
    <property type="molecule type" value="Genomic_DNA"/>
</dbReference>
<gene>
    <name evidence="1" type="ORF">CmeUKMEL1_13755</name>
</gene>
<dbReference type="InterPro" id="IPR027417">
    <property type="entry name" value="P-loop_NTPase"/>
</dbReference>
<comment type="caution">
    <text evidence="1">The sequence shown here is derived from an EMBL/GenBank/DDBJ whole genome shotgun (WGS) entry which is preliminary data.</text>
</comment>
<dbReference type="Proteomes" id="UP000236928">
    <property type="component" value="Unassembled WGS sequence"/>
</dbReference>
<accession>A0A2P4Z3X5</accession>
<dbReference type="AlphaFoldDB" id="A0A2P4Z3X5"/>
<dbReference type="VEuPathDB" id="CryptoDB:CmeUKMEL1_13755"/>